<dbReference type="EMBL" id="SNXK01000001">
    <property type="protein sequence ID" value="TDP42912.1"/>
    <property type="molecule type" value="Genomic_DNA"/>
</dbReference>
<gene>
    <name evidence="1" type="ORF">DFR75_1012030</name>
</gene>
<dbReference type="Proteomes" id="UP000295087">
    <property type="component" value="Unassembled WGS sequence"/>
</dbReference>
<comment type="caution">
    <text evidence="1">The sequence shown here is derived from an EMBL/GenBank/DDBJ whole genome shotgun (WGS) entry which is preliminary data.</text>
</comment>
<protein>
    <submittedName>
        <fullName evidence="1">Uncharacterized protein</fullName>
    </submittedName>
</protein>
<keyword evidence="2" id="KW-1185">Reference proteome</keyword>
<proteinExistence type="predicted"/>
<reference evidence="1 2" key="1">
    <citation type="submission" date="2019-03" db="EMBL/GenBank/DDBJ databases">
        <title>Genomic Encyclopedia of Type Strains, Phase IV (KMG-IV): sequencing the most valuable type-strain genomes for metagenomic binning, comparative biology and taxonomic classification.</title>
        <authorList>
            <person name="Goeker M."/>
        </authorList>
    </citation>
    <scope>NUCLEOTIDE SEQUENCE [LARGE SCALE GENOMIC DNA]</scope>
    <source>
        <strain evidence="1 2">DSM 44496</strain>
    </source>
</reference>
<evidence type="ECO:0000313" key="1">
    <source>
        <dbReference type="EMBL" id="TDP42912.1"/>
    </source>
</evidence>
<sequence length="40" mass="3954">MLYNITESNSGSSGDGGILALLMSLLTSSMSTGSAQTSGN</sequence>
<name>A0A4R6PWF1_NOCIG</name>
<accession>A0A4R6PWF1</accession>
<dbReference type="RefSeq" id="WP_255283991.1">
    <property type="nucleotide sequence ID" value="NZ_JBHXPO010000004.1"/>
</dbReference>
<organism evidence="1 2">
    <name type="scientific">Nocardia ignorata</name>
    <dbReference type="NCBI Taxonomy" id="145285"/>
    <lineage>
        <taxon>Bacteria</taxon>
        <taxon>Bacillati</taxon>
        <taxon>Actinomycetota</taxon>
        <taxon>Actinomycetes</taxon>
        <taxon>Mycobacteriales</taxon>
        <taxon>Nocardiaceae</taxon>
        <taxon>Nocardia</taxon>
    </lineage>
</organism>
<evidence type="ECO:0000313" key="2">
    <source>
        <dbReference type="Proteomes" id="UP000295087"/>
    </source>
</evidence>
<dbReference type="AlphaFoldDB" id="A0A4R6PWF1"/>